<reference evidence="1 2" key="1">
    <citation type="submission" date="2022-10" db="EMBL/GenBank/DDBJ databases">
        <title>Defluviimonas sp. CAU 1641 isolated from mud.</title>
        <authorList>
            <person name="Kim W."/>
        </authorList>
    </citation>
    <scope>NUCLEOTIDE SEQUENCE [LARGE SCALE GENOMIC DNA]</scope>
    <source>
        <strain evidence="1 2">CAU 1641</strain>
    </source>
</reference>
<dbReference type="Proteomes" id="UP001207582">
    <property type="component" value="Unassembled WGS sequence"/>
</dbReference>
<evidence type="ECO:0008006" key="3">
    <source>
        <dbReference type="Google" id="ProtNLM"/>
    </source>
</evidence>
<gene>
    <name evidence="1" type="ORF">OM960_17890</name>
</gene>
<comment type="caution">
    <text evidence="1">The sequence shown here is derived from an EMBL/GenBank/DDBJ whole genome shotgun (WGS) entry which is preliminary data.</text>
</comment>
<dbReference type="EMBL" id="JAPDOG010000019">
    <property type="protein sequence ID" value="MCW3783419.1"/>
    <property type="molecule type" value="Genomic_DNA"/>
</dbReference>
<proteinExistence type="predicted"/>
<name>A0ABT3J6W0_9RHOB</name>
<dbReference type="RefSeq" id="WP_264772912.1">
    <property type="nucleotide sequence ID" value="NZ_JAPDOG010000019.1"/>
</dbReference>
<accession>A0ABT3J6W0</accession>
<evidence type="ECO:0000313" key="1">
    <source>
        <dbReference type="EMBL" id="MCW3783419.1"/>
    </source>
</evidence>
<evidence type="ECO:0000313" key="2">
    <source>
        <dbReference type="Proteomes" id="UP001207582"/>
    </source>
</evidence>
<protein>
    <recommendedName>
        <fullName evidence="3">DUF1127 domain-containing protein</fullName>
    </recommendedName>
</protein>
<sequence>MLNANATTAFSRRDTVYLDSGLPRPSVERANRSILPTGAASVRPVDGTAGVLAAASATEDLPSTRQSRIGFAATCVDAIQAAVTRFLAARKARAGTRTRRIAATEMTHLSNHILRDIGLAQGRTDIAPFDTTLRGPRV</sequence>
<organism evidence="1 2">
    <name type="scientific">Defluviimonas salinarum</name>
    <dbReference type="NCBI Taxonomy" id="2992147"/>
    <lineage>
        <taxon>Bacteria</taxon>
        <taxon>Pseudomonadati</taxon>
        <taxon>Pseudomonadota</taxon>
        <taxon>Alphaproteobacteria</taxon>
        <taxon>Rhodobacterales</taxon>
        <taxon>Paracoccaceae</taxon>
        <taxon>Albidovulum</taxon>
    </lineage>
</organism>
<keyword evidence="2" id="KW-1185">Reference proteome</keyword>